<dbReference type="EMBL" id="BMPG01000001">
    <property type="protein sequence ID" value="GGL56240.1"/>
    <property type="molecule type" value="Genomic_DNA"/>
</dbReference>
<dbReference type="Gene3D" id="1.10.443.10">
    <property type="entry name" value="Intergrase catalytic core"/>
    <property type="match status" value="1"/>
</dbReference>
<gene>
    <name evidence="3" type="ORF">GCM10009039_13000</name>
</gene>
<keyword evidence="1" id="KW-0233">DNA recombination</keyword>
<dbReference type="InterPro" id="IPR002104">
    <property type="entry name" value="Integrase_catalytic"/>
</dbReference>
<dbReference type="GO" id="GO:0006310">
    <property type="term" value="P:DNA recombination"/>
    <property type="evidence" value="ECO:0007669"/>
    <property type="project" value="UniProtKB-KW"/>
</dbReference>
<dbReference type="RefSeq" id="WP_188977042.1">
    <property type="nucleotide sequence ID" value="NZ_BMPG01000001.1"/>
</dbReference>
<sequence length="221" mass="25297">MPATRERSLTERDFERLIRATYRIDDDEKALEARALVLVGGRLGLRPGEFTHLSSSWIDWQRQMIRIPLHHQCTKGRDGSLCGYCRQVIEQQVRSSDRSFAELEREYWQPKTTAGARAVPFHFSPRVHVALEFLDERHGGWPYSFSTVQRRLNTTLDHAPRLPADATSPHGLRATAASYHASRGLDMPALRAMFGWKDLETAQQYLNVDGAMTRRALSNIH</sequence>
<evidence type="ECO:0000313" key="3">
    <source>
        <dbReference type="EMBL" id="GGL56240.1"/>
    </source>
</evidence>
<reference evidence="3" key="1">
    <citation type="journal article" date="2014" name="Int. J. Syst. Evol. Microbiol.">
        <title>Complete genome sequence of Corynebacterium casei LMG S-19264T (=DSM 44701T), isolated from a smear-ripened cheese.</title>
        <authorList>
            <consortium name="US DOE Joint Genome Institute (JGI-PGF)"/>
            <person name="Walter F."/>
            <person name="Albersmeier A."/>
            <person name="Kalinowski J."/>
            <person name="Ruckert C."/>
        </authorList>
    </citation>
    <scope>NUCLEOTIDE SEQUENCE</scope>
    <source>
        <strain evidence="3">JCM 19596</strain>
    </source>
</reference>
<dbReference type="PROSITE" id="PS51898">
    <property type="entry name" value="TYR_RECOMBINASE"/>
    <property type="match status" value="1"/>
</dbReference>
<accession>A0A830FAV0</accession>
<evidence type="ECO:0000256" key="1">
    <source>
        <dbReference type="ARBA" id="ARBA00023172"/>
    </source>
</evidence>
<evidence type="ECO:0000313" key="4">
    <source>
        <dbReference type="Proteomes" id="UP000607197"/>
    </source>
</evidence>
<keyword evidence="4" id="KW-1185">Reference proteome</keyword>
<dbReference type="GO" id="GO:0015074">
    <property type="term" value="P:DNA integration"/>
    <property type="evidence" value="ECO:0007669"/>
    <property type="project" value="InterPro"/>
</dbReference>
<comment type="caution">
    <text evidence="3">The sequence shown here is derived from an EMBL/GenBank/DDBJ whole genome shotgun (WGS) entry which is preliminary data.</text>
</comment>
<evidence type="ECO:0000259" key="2">
    <source>
        <dbReference type="PROSITE" id="PS51898"/>
    </source>
</evidence>
<dbReference type="Proteomes" id="UP000607197">
    <property type="component" value="Unassembled WGS sequence"/>
</dbReference>
<name>A0A830FAV0_9EURY</name>
<dbReference type="Pfam" id="PF00589">
    <property type="entry name" value="Phage_integrase"/>
    <property type="match status" value="1"/>
</dbReference>
<dbReference type="InterPro" id="IPR013762">
    <property type="entry name" value="Integrase-like_cat_sf"/>
</dbReference>
<feature type="domain" description="Tyr recombinase" evidence="2">
    <location>
        <begin position="4"/>
        <end position="218"/>
    </location>
</feature>
<reference evidence="3" key="2">
    <citation type="submission" date="2020-09" db="EMBL/GenBank/DDBJ databases">
        <authorList>
            <person name="Sun Q."/>
            <person name="Ohkuma M."/>
        </authorList>
    </citation>
    <scope>NUCLEOTIDE SEQUENCE</scope>
    <source>
        <strain evidence="3">JCM 19596</strain>
    </source>
</reference>
<dbReference type="InterPro" id="IPR011010">
    <property type="entry name" value="DNA_brk_join_enz"/>
</dbReference>
<organism evidence="3 4">
    <name type="scientific">Halocalculus aciditolerans</name>
    <dbReference type="NCBI Taxonomy" id="1383812"/>
    <lineage>
        <taxon>Archaea</taxon>
        <taxon>Methanobacteriati</taxon>
        <taxon>Methanobacteriota</taxon>
        <taxon>Stenosarchaea group</taxon>
        <taxon>Halobacteria</taxon>
        <taxon>Halobacteriales</taxon>
        <taxon>Halobacteriaceae</taxon>
        <taxon>Halocalculus</taxon>
    </lineage>
</organism>
<dbReference type="AlphaFoldDB" id="A0A830FAV0"/>
<proteinExistence type="predicted"/>
<dbReference type="OrthoDB" id="142231at2157"/>
<dbReference type="GO" id="GO:0003677">
    <property type="term" value="F:DNA binding"/>
    <property type="evidence" value="ECO:0007669"/>
    <property type="project" value="InterPro"/>
</dbReference>
<dbReference type="SUPFAM" id="SSF56349">
    <property type="entry name" value="DNA breaking-rejoining enzymes"/>
    <property type="match status" value="1"/>
</dbReference>
<protein>
    <recommendedName>
        <fullName evidence="2">Tyr recombinase domain-containing protein</fullName>
    </recommendedName>
</protein>